<gene>
    <name evidence="3" type="ORF">PHLGIDRAFT_167829</name>
</gene>
<dbReference type="Proteomes" id="UP000053257">
    <property type="component" value="Unassembled WGS sequence"/>
</dbReference>
<dbReference type="Gene3D" id="2.80.10.50">
    <property type="match status" value="1"/>
</dbReference>
<keyword evidence="1" id="KW-0732">Signal</keyword>
<dbReference type="SUPFAM" id="SSF50370">
    <property type="entry name" value="Ricin B-like lectins"/>
    <property type="match status" value="1"/>
</dbReference>
<sequence>MFSRSIAALAVLCAAACGVIAKADLPVPDSGLYRIQNAGSGFYMDDPNSDQSSGTPVDVQTLNQPLTANQEWTWEIFDSPLGTFHSNGSTISISENSDGTEVLILDPNVEFFINALPQVGGVALCINPFTSGCFTGSTVPGTQITLETFTGDENQLWIFEPVGA</sequence>
<organism evidence="3 4">
    <name type="scientific">Phlebiopsis gigantea (strain 11061_1 CR5-6)</name>
    <name type="common">White-rot fungus</name>
    <name type="synonym">Peniophora gigantea</name>
    <dbReference type="NCBI Taxonomy" id="745531"/>
    <lineage>
        <taxon>Eukaryota</taxon>
        <taxon>Fungi</taxon>
        <taxon>Dikarya</taxon>
        <taxon>Basidiomycota</taxon>
        <taxon>Agaricomycotina</taxon>
        <taxon>Agaricomycetes</taxon>
        <taxon>Polyporales</taxon>
        <taxon>Phanerochaetaceae</taxon>
        <taxon>Phlebiopsis</taxon>
    </lineage>
</organism>
<feature type="domain" description="Ricin B lectin" evidence="2">
    <location>
        <begin position="29"/>
        <end position="100"/>
    </location>
</feature>
<dbReference type="CDD" id="cd00161">
    <property type="entry name" value="beta-trefoil_Ricin-like"/>
    <property type="match status" value="1"/>
</dbReference>
<accession>A0A0C3RV69</accession>
<evidence type="ECO:0000313" key="3">
    <source>
        <dbReference type="EMBL" id="KIP05111.1"/>
    </source>
</evidence>
<dbReference type="Pfam" id="PF14200">
    <property type="entry name" value="RicinB_lectin_2"/>
    <property type="match status" value="1"/>
</dbReference>
<dbReference type="InterPro" id="IPR035992">
    <property type="entry name" value="Ricin_B-like_lectins"/>
</dbReference>
<dbReference type="HOGENOM" id="CLU_1619620_0_0_1"/>
<dbReference type="AlphaFoldDB" id="A0A0C3RV69"/>
<evidence type="ECO:0000313" key="4">
    <source>
        <dbReference type="Proteomes" id="UP000053257"/>
    </source>
</evidence>
<evidence type="ECO:0000256" key="1">
    <source>
        <dbReference type="SAM" id="SignalP"/>
    </source>
</evidence>
<protein>
    <recommendedName>
        <fullName evidence="2">Ricin B lectin domain-containing protein</fullName>
    </recommendedName>
</protein>
<keyword evidence="4" id="KW-1185">Reference proteome</keyword>
<proteinExistence type="predicted"/>
<feature type="signal peptide" evidence="1">
    <location>
        <begin position="1"/>
        <end position="21"/>
    </location>
</feature>
<feature type="chain" id="PRO_5002169106" description="Ricin B lectin domain-containing protein" evidence="1">
    <location>
        <begin position="22"/>
        <end position="164"/>
    </location>
</feature>
<reference evidence="3 4" key="1">
    <citation type="journal article" date="2014" name="PLoS Genet.">
        <title>Analysis of the Phlebiopsis gigantea genome, transcriptome and secretome provides insight into its pioneer colonization strategies of wood.</title>
        <authorList>
            <person name="Hori C."/>
            <person name="Ishida T."/>
            <person name="Igarashi K."/>
            <person name="Samejima M."/>
            <person name="Suzuki H."/>
            <person name="Master E."/>
            <person name="Ferreira P."/>
            <person name="Ruiz-Duenas F.J."/>
            <person name="Held B."/>
            <person name="Canessa P."/>
            <person name="Larrondo L.F."/>
            <person name="Schmoll M."/>
            <person name="Druzhinina I.S."/>
            <person name="Kubicek C.P."/>
            <person name="Gaskell J.A."/>
            <person name="Kersten P."/>
            <person name="St John F."/>
            <person name="Glasner J."/>
            <person name="Sabat G."/>
            <person name="Splinter BonDurant S."/>
            <person name="Syed K."/>
            <person name="Yadav J."/>
            <person name="Mgbeahuruike A.C."/>
            <person name="Kovalchuk A."/>
            <person name="Asiegbu F.O."/>
            <person name="Lackner G."/>
            <person name="Hoffmeister D."/>
            <person name="Rencoret J."/>
            <person name="Gutierrez A."/>
            <person name="Sun H."/>
            <person name="Lindquist E."/>
            <person name="Barry K."/>
            <person name="Riley R."/>
            <person name="Grigoriev I.V."/>
            <person name="Henrissat B."/>
            <person name="Kues U."/>
            <person name="Berka R.M."/>
            <person name="Martinez A.T."/>
            <person name="Covert S.F."/>
            <person name="Blanchette R.A."/>
            <person name="Cullen D."/>
        </authorList>
    </citation>
    <scope>NUCLEOTIDE SEQUENCE [LARGE SCALE GENOMIC DNA]</scope>
    <source>
        <strain evidence="3 4">11061_1 CR5-6</strain>
    </source>
</reference>
<name>A0A0C3RV69_PHLG1</name>
<dbReference type="InterPro" id="IPR000772">
    <property type="entry name" value="Ricin_B_lectin"/>
</dbReference>
<dbReference type="EMBL" id="KN840553">
    <property type="protein sequence ID" value="KIP05111.1"/>
    <property type="molecule type" value="Genomic_DNA"/>
</dbReference>
<dbReference type="OrthoDB" id="3192089at2759"/>
<evidence type="ECO:0000259" key="2">
    <source>
        <dbReference type="Pfam" id="PF14200"/>
    </source>
</evidence>